<evidence type="ECO:0000256" key="9">
    <source>
        <dbReference type="ARBA" id="ARBA00061004"/>
    </source>
</evidence>
<evidence type="ECO:0000256" key="5">
    <source>
        <dbReference type="ARBA" id="ARBA00022771"/>
    </source>
</evidence>
<dbReference type="GO" id="GO:0005524">
    <property type="term" value="F:ATP binding"/>
    <property type="evidence" value="ECO:0007669"/>
    <property type="project" value="InterPro"/>
</dbReference>
<dbReference type="FunFam" id="2.60.260.20:FF:000005">
    <property type="entry name" value="Chaperone protein dnaJ 1, mitochondrial"/>
    <property type="match status" value="1"/>
</dbReference>
<dbReference type="GO" id="GO:0051082">
    <property type="term" value="F:unfolded protein binding"/>
    <property type="evidence" value="ECO:0007669"/>
    <property type="project" value="UniProtKB-UniRule"/>
</dbReference>
<keyword evidence="7 11" id="KW-0346">Stress response</keyword>
<dbReference type="SMART" id="SM00271">
    <property type="entry name" value="DnaJ"/>
    <property type="match status" value="1"/>
</dbReference>
<evidence type="ECO:0000259" key="14">
    <source>
        <dbReference type="PROSITE" id="PS51188"/>
    </source>
</evidence>
<dbReference type="PROSITE" id="PS00636">
    <property type="entry name" value="DNAJ_1"/>
    <property type="match status" value="1"/>
</dbReference>
<dbReference type="NCBIfam" id="NF008035">
    <property type="entry name" value="PRK10767.1"/>
    <property type="match status" value="1"/>
</dbReference>
<dbReference type="Pfam" id="PF01556">
    <property type="entry name" value="DnaJ_C"/>
    <property type="match status" value="1"/>
</dbReference>
<feature type="binding site" evidence="11">
    <location>
        <position position="176"/>
    </location>
    <ligand>
        <name>Zn(2+)</name>
        <dbReference type="ChEBI" id="CHEBI:29105"/>
        <label>1</label>
    </ligand>
</feature>
<gene>
    <name evidence="11" type="primary">dnaJ</name>
    <name evidence="15" type="ORF">SAMN05444365_1011110</name>
</gene>
<evidence type="ECO:0000256" key="3">
    <source>
        <dbReference type="ARBA" id="ARBA00022723"/>
    </source>
</evidence>
<dbReference type="FunFam" id="2.10.230.10:FF:000002">
    <property type="entry name" value="Molecular chaperone DnaJ"/>
    <property type="match status" value="1"/>
</dbReference>
<dbReference type="GO" id="GO:0006260">
    <property type="term" value="P:DNA replication"/>
    <property type="evidence" value="ECO:0007669"/>
    <property type="project" value="UniProtKB-KW"/>
</dbReference>
<dbReference type="GO" id="GO:0031072">
    <property type="term" value="F:heat shock protein binding"/>
    <property type="evidence" value="ECO:0007669"/>
    <property type="project" value="InterPro"/>
</dbReference>
<dbReference type="PROSITE" id="PS51188">
    <property type="entry name" value="ZF_CR"/>
    <property type="match status" value="1"/>
</dbReference>
<dbReference type="Gene3D" id="1.10.287.110">
    <property type="entry name" value="DnaJ domain"/>
    <property type="match status" value="1"/>
</dbReference>
<feature type="repeat" description="CXXCXGXG motif" evidence="11">
    <location>
        <begin position="193"/>
        <end position="200"/>
    </location>
</feature>
<dbReference type="SUPFAM" id="SSF46565">
    <property type="entry name" value="Chaperone J-domain"/>
    <property type="match status" value="1"/>
</dbReference>
<dbReference type="InterPro" id="IPR012724">
    <property type="entry name" value="DnaJ"/>
</dbReference>
<dbReference type="AlphaFoldDB" id="A0A1H3I3R5"/>
<dbReference type="GO" id="GO:0005737">
    <property type="term" value="C:cytoplasm"/>
    <property type="evidence" value="ECO:0007669"/>
    <property type="project" value="UniProtKB-SubCell"/>
</dbReference>
<evidence type="ECO:0000256" key="1">
    <source>
        <dbReference type="ARBA" id="ARBA00022490"/>
    </source>
</evidence>
<dbReference type="STRING" id="405436.SAMN05444365_1011110"/>
<evidence type="ECO:0000313" key="15">
    <source>
        <dbReference type="EMBL" id="SDY22290.1"/>
    </source>
</evidence>
<feature type="domain" description="J" evidence="13">
    <location>
        <begin position="10"/>
        <end position="75"/>
    </location>
</feature>
<comment type="domain">
    <text evidence="11">The J domain is necessary and sufficient to stimulate DnaK ATPase activity. Zinc center 1 plays an important role in the autonomous, DnaK-independent chaperone activity of DnaJ. Zinc center 2 is essential for interaction with DnaK and for DnaJ activity.</text>
</comment>
<keyword evidence="4 11" id="KW-0677">Repeat</keyword>
<dbReference type="PANTHER" id="PTHR43096:SF54">
    <property type="entry name" value="CHAPERONE PROTEIN DNAJ 1"/>
    <property type="match status" value="1"/>
</dbReference>
<feature type="binding site" evidence="11">
    <location>
        <position position="193"/>
    </location>
    <ligand>
        <name>Zn(2+)</name>
        <dbReference type="ChEBI" id="CHEBI:29105"/>
        <label>2</label>
    </ligand>
</feature>
<dbReference type="SUPFAM" id="SSF57938">
    <property type="entry name" value="DnaJ/Hsp40 cysteine-rich domain"/>
    <property type="match status" value="1"/>
</dbReference>
<feature type="binding site" evidence="11">
    <location>
        <position position="196"/>
    </location>
    <ligand>
        <name>Zn(2+)</name>
        <dbReference type="ChEBI" id="CHEBI:29105"/>
        <label>2</label>
    </ligand>
</feature>
<dbReference type="InterPro" id="IPR036869">
    <property type="entry name" value="J_dom_sf"/>
</dbReference>
<feature type="binding site" evidence="11">
    <location>
        <position position="218"/>
    </location>
    <ligand>
        <name>Zn(2+)</name>
        <dbReference type="ChEBI" id="CHEBI:29105"/>
        <label>2</label>
    </ligand>
</feature>
<evidence type="ECO:0000256" key="4">
    <source>
        <dbReference type="ARBA" id="ARBA00022737"/>
    </source>
</evidence>
<dbReference type="EMBL" id="FNPH01000001">
    <property type="protein sequence ID" value="SDY22290.1"/>
    <property type="molecule type" value="Genomic_DNA"/>
</dbReference>
<feature type="repeat" description="CXXCXGXG motif" evidence="11">
    <location>
        <begin position="215"/>
        <end position="222"/>
    </location>
</feature>
<dbReference type="OrthoDB" id="9779889at2"/>
<dbReference type="NCBIfam" id="TIGR02349">
    <property type="entry name" value="DnaJ_bact"/>
    <property type="match status" value="1"/>
</dbReference>
<comment type="cofactor">
    <cofactor evidence="11">
        <name>Zn(2+)</name>
        <dbReference type="ChEBI" id="CHEBI:29105"/>
    </cofactor>
    <text evidence="11">Binds 2 Zn(2+) ions per monomer.</text>
</comment>
<keyword evidence="16" id="KW-1185">Reference proteome</keyword>
<feature type="binding site" evidence="11">
    <location>
        <position position="215"/>
    </location>
    <ligand>
        <name>Zn(2+)</name>
        <dbReference type="ChEBI" id="CHEBI:29105"/>
        <label>2</label>
    </ligand>
</feature>
<dbReference type="Proteomes" id="UP000242415">
    <property type="component" value="Unassembled WGS sequence"/>
</dbReference>
<evidence type="ECO:0000256" key="6">
    <source>
        <dbReference type="ARBA" id="ARBA00022833"/>
    </source>
</evidence>
<comment type="subunit">
    <text evidence="11">Homodimer.</text>
</comment>
<name>A0A1H3I3R5_9ACTN</name>
<keyword evidence="8 11" id="KW-0143">Chaperone</keyword>
<feature type="binding site" evidence="11">
    <location>
        <position position="179"/>
    </location>
    <ligand>
        <name>Zn(2+)</name>
        <dbReference type="ChEBI" id="CHEBI:29105"/>
        <label>1</label>
    </ligand>
</feature>
<sequence length="400" mass="42494">MSSKDWLEKDFYAVLGVPKSASADEIKKAYRKLARELHPDHNPGNTASEERFKAVSEAYNVLSDERKRKEYDEMRTLFGSGAFRRGARGGGGAGFDPADLFGNFSGGGAGGGTGDRRFGGAGFSDLFSSIFSGGGAGPRGRGPAKGRDVEAEVTLDFADAVRGTTLPLTLRAPGVCDTCHGNGAKPGTQPRTCPQCRGSGLVNRNQGSFSFSEPCRECQGVGSIVEDKCPECHGSGGVTKTRTLNVRFPAGVADGQRIRLSGRGEPGERGGPTGDLFVLVRVREDDLFGRSGDDLTLTVPITFPEAVFGTDLRVPTMDGAVTLRVPPGTPSGRTLRARGKGVVRRNGQAGDLLVTVEVSVPKDLSDEARAALEKFALEAPVATRERIDARVRRFDDATRR</sequence>
<dbReference type="PROSITE" id="PS50076">
    <property type="entry name" value="DNAJ_2"/>
    <property type="match status" value="1"/>
</dbReference>
<feature type="binding site" evidence="11">
    <location>
        <position position="232"/>
    </location>
    <ligand>
        <name>Zn(2+)</name>
        <dbReference type="ChEBI" id="CHEBI:29105"/>
        <label>1</label>
    </ligand>
</feature>
<dbReference type="CDD" id="cd06257">
    <property type="entry name" value="DnaJ"/>
    <property type="match status" value="1"/>
</dbReference>
<evidence type="ECO:0000256" key="7">
    <source>
        <dbReference type="ARBA" id="ARBA00023016"/>
    </source>
</evidence>
<keyword evidence="3 11" id="KW-0479">Metal-binding</keyword>
<evidence type="ECO:0000256" key="11">
    <source>
        <dbReference type="HAMAP-Rule" id="MF_01152"/>
    </source>
</evidence>
<keyword evidence="2 11" id="KW-0235">DNA replication</keyword>
<dbReference type="Pfam" id="PF00684">
    <property type="entry name" value="DnaJ_CXXCXGXG"/>
    <property type="match status" value="1"/>
</dbReference>
<dbReference type="Gene3D" id="2.10.230.10">
    <property type="entry name" value="Heat shock protein DnaJ, cysteine-rich domain"/>
    <property type="match status" value="1"/>
</dbReference>
<reference evidence="16" key="1">
    <citation type="submission" date="2016-10" db="EMBL/GenBank/DDBJ databases">
        <authorList>
            <person name="Varghese N."/>
            <person name="Submissions S."/>
        </authorList>
    </citation>
    <scope>NUCLEOTIDE SEQUENCE [LARGE SCALE GENOMIC DNA]</scope>
    <source>
        <strain evidence="16">DSM 45245</strain>
    </source>
</reference>
<dbReference type="HAMAP" id="MF_01152">
    <property type="entry name" value="DnaJ"/>
    <property type="match status" value="1"/>
</dbReference>
<feature type="domain" description="CR-type" evidence="14">
    <location>
        <begin position="163"/>
        <end position="241"/>
    </location>
</feature>
<evidence type="ECO:0000313" key="16">
    <source>
        <dbReference type="Proteomes" id="UP000242415"/>
    </source>
</evidence>
<dbReference type="InterPro" id="IPR018253">
    <property type="entry name" value="DnaJ_domain_CS"/>
</dbReference>
<proteinExistence type="inferred from homology"/>
<dbReference type="InterPro" id="IPR002939">
    <property type="entry name" value="DnaJ_C"/>
</dbReference>
<evidence type="ECO:0000256" key="12">
    <source>
        <dbReference type="PROSITE-ProRule" id="PRU00546"/>
    </source>
</evidence>
<keyword evidence="1 11" id="KW-0963">Cytoplasm</keyword>
<keyword evidence="6 11" id="KW-0862">Zinc</keyword>
<dbReference type="Gene3D" id="2.60.260.20">
    <property type="entry name" value="Urease metallochaperone UreE, N-terminal domain"/>
    <property type="match status" value="2"/>
</dbReference>
<comment type="function">
    <text evidence="11">Participates actively in the response to hyperosmotic and heat shock by preventing the aggregation of stress-denatured proteins and by disaggregating proteins, also in an autonomous, DnaK-independent fashion. Unfolded proteins bind initially to DnaJ; upon interaction with the DnaJ-bound protein, DnaK hydrolyzes its bound ATP, resulting in the formation of a stable complex. GrpE releases ADP from DnaK; ATP binding to DnaK triggers the release of the substrate protein, thus completing the reaction cycle. Several rounds of ATP-dependent interactions between DnaJ, DnaK and GrpE are required for fully efficient folding. Also involved, together with DnaK and GrpE, in the DNA replication of plasmids through activation of initiation proteins.</text>
</comment>
<dbReference type="GO" id="GO:0008270">
    <property type="term" value="F:zinc ion binding"/>
    <property type="evidence" value="ECO:0007669"/>
    <property type="project" value="UniProtKB-UniRule"/>
</dbReference>
<keyword evidence="5 11" id="KW-0863">Zinc-finger</keyword>
<dbReference type="InterPro" id="IPR001623">
    <property type="entry name" value="DnaJ_domain"/>
</dbReference>
<protein>
    <recommendedName>
        <fullName evidence="10 11">Chaperone protein DnaJ</fullName>
    </recommendedName>
</protein>
<dbReference type="GO" id="GO:0009408">
    <property type="term" value="P:response to heat"/>
    <property type="evidence" value="ECO:0007669"/>
    <property type="project" value="InterPro"/>
</dbReference>
<organism evidence="15 16">
    <name type="scientific">Micromonospora pattaloongensis</name>
    <dbReference type="NCBI Taxonomy" id="405436"/>
    <lineage>
        <taxon>Bacteria</taxon>
        <taxon>Bacillati</taxon>
        <taxon>Actinomycetota</taxon>
        <taxon>Actinomycetes</taxon>
        <taxon>Micromonosporales</taxon>
        <taxon>Micromonosporaceae</taxon>
        <taxon>Micromonospora</taxon>
    </lineage>
</organism>
<dbReference type="PANTHER" id="PTHR43096">
    <property type="entry name" value="DNAJ HOMOLOG 1, MITOCHONDRIAL-RELATED"/>
    <property type="match status" value="1"/>
</dbReference>
<dbReference type="PRINTS" id="PR00625">
    <property type="entry name" value="JDOMAIN"/>
</dbReference>
<dbReference type="GO" id="GO:0042026">
    <property type="term" value="P:protein refolding"/>
    <property type="evidence" value="ECO:0007669"/>
    <property type="project" value="TreeGrafter"/>
</dbReference>
<dbReference type="InterPro" id="IPR008971">
    <property type="entry name" value="HSP40/DnaJ_pept-bd"/>
</dbReference>
<dbReference type="InterPro" id="IPR001305">
    <property type="entry name" value="HSP_DnaJ_Cys-rich_dom"/>
</dbReference>
<comment type="subcellular location">
    <subcellularLocation>
        <location evidence="11">Cytoplasm</location>
    </subcellularLocation>
</comment>
<dbReference type="Pfam" id="PF00226">
    <property type="entry name" value="DnaJ"/>
    <property type="match status" value="1"/>
</dbReference>
<dbReference type="CDD" id="cd10747">
    <property type="entry name" value="DnaJ_C"/>
    <property type="match status" value="1"/>
</dbReference>
<dbReference type="FunFam" id="1.10.287.110:FF:000045">
    <property type="entry name" value="Molecular chaperone DnaJ"/>
    <property type="match status" value="1"/>
</dbReference>
<dbReference type="RefSeq" id="WP_091552642.1">
    <property type="nucleotide sequence ID" value="NZ_FNPH01000001.1"/>
</dbReference>
<accession>A0A1H3I3R5</accession>
<evidence type="ECO:0000259" key="13">
    <source>
        <dbReference type="PROSITE" id="PS50076"/>
    </source>
</evidence>
<feature type="repeat" description="CXXCXGXG motif" evidence="11">
    <location>
        <begin position="229"/>
        <end position="236"/>
    </location>
</feature>
<comment type="similarity">
    <text evidence="9 11">Belongs to the DnaJ family.</text>
</comment>
<feature type="zinc finger region" description="CR-type" evidence="12">
    <location>
        <begin position="163"/>
        <end position="241"/>
    </location>
</feature>
<dbReference type="CDD" id="cd10719">
    <property type="entry name" value="DnaJ_zf"/>
    <property type="match status" value="1"/>
</dbReference>
<evidence type="ECO:0000256" key="8">
    <source>
        <dbReference type="ARBA" id="ARBA00023186"/>
    </source>
</evidence>
<dbReference type="InterPro" id="IPR036410">
    <property type="entry name" value="HSP_DnaJ_Cys-rich_dom_sf"/>
</dbReference>
<evidence type="ECO:0000256" key="10">
    <source>
        <dbReference type="ARBA" id="ARBA00067609"/>
    </source>
</evidence>
<feature type="binding site" evidence="11">
    <location>
        <position position="229"/>
    </location>
    <ligand>
        <name>Zn(2+)</name>
        <dbReference type="ChEBI" id="CHEBI:29105"/>
        <label>1</label>
    </ligand>
</feature>
<feature type="repeat" description="CXXCXGXG motif" evidence="11">
    <location>
        <begin position="176"/>
        <end position="183"/>
    </location>
</feature>
<evidence type="ECO:0000256" key="2">
    <source>
        <dbReference type="ARBA" id="ARBA00022705"/>
    </source>
</evidence>
<dbReference type="SUPFAM" id="SSF49493">
    <property type="entry name" value="HSP40/DnaJ peptide-binding domain"/>
    <property type="match status" value="2"/>
</dbReference>